<dbReference type="PANTHER" id="PTHR31591:SF1">
    <property type="entry name" value="UPF0613 PROTEIN PB24D3.06C"/>
    <property type="match status" value="1"/>
</dbReference>
<protein>
    <submittedName>
        <fullName evidence="1">Uncharacterized protein</fullName>
    </submittedName>
</protein>
<dbReference type="Proteomes" id="UP001419268">
    <property type="component" value="Unassembled WGS sequence"/>
</dbReference>
<comment type="caution">
    <text evidence="1">The sequence shown here is derived from an EMBL/GenBank/DDBJ whole genome shotgun (WGS) entry which is preliminary data.</text>
</comment>
<keyword evidence="2" id="KW-1185">Reference proteome</keyword>
<proteinExistence type="predicted"/>
<dbReference type="Gene3D" id="3.40.50.1820">
    <property type="entry name" value="alpha/beta hydrolase"/>
    <property type="match status" value="1"/>
</dbReference>
<evidence type="ECO:0000313" key="2">
    <source>
        <dbReference type="Proteomes" id="UP001419268"/>
    </source>
</evidence>
<reference evidence="1 2" key="1">
    <citation type="submission" date="2024-01" db="EMBL/GenBank/DDBJ databases">
        <title>Genome assemblies of Stephania.</title>
        <authorList>
            <person name="Yang L."/>
        </authorList>
    </citation>
    <scope>NUCLEOTIDE SEQUENCE [LARGE SCALE GENOMIC DNA]</scope>
    <source>
        <strain evidence="1">JXDWG</strain>
        <tissue evidence="1">Leaf</tissue>
    </source>
</reference>
<dbReference type="AlphaFoldDB" id="A0AAP0JWN6"/>
<dbReference type="Pfam" id="PF08538">
    <property type="entry name" value="DUF1749"/>
    <property type="match status" value="1"/>
</dbReference>
<accession>A0AAP0JWN6</accession>
<dbReference type="InterPro" id="IPR013744">
    <property type="entry name" value="SidJ"/>
</dbReference>
<gene>
    <name evidence="1" type="ORF">Scep_009993</name>
</gene>
<organism evidence="1 2">
    <name type="scientific">Stephania cephalantha</name>
    <dbReference type="NCBI Taxonomy" id="152367"/>
    <lineage>
        <taxon>Eukaryota</taxon>
        <taxon>Viridiplantae</taxon>
        <taxon>Streptophyta</taxon>
        <taxon>Embryophyta</taxon>
        <taxon>Tracheophyta</taxon>
        <taxon>Spermatophyta</taxon>
        <taxon>Magnoliopsida</taxon>
        <taxon>Ranunculales</taxon>
        <taxon>Menispermaceae</taxon>
        <taxon>Menispermoideae</taxon>
        <taxon>Cissampelideae</taxon>
        <taxon>Stephania</taxon>
    </lineage>
</organism>
<evidence type="ECO:0000313" key="1">
    <source>
        <dbReference type="EMBL" id="KAK9140312.1"/>
    </source>
</evidence>
<dbReference type="PANTHER" id="PTHR31591">
    <property type="entry name" value="UPF0613 PROTEIN PB24D3.06C"/>
    <property type="match status" value="1"/>
</dbReference>
<dbReference type="EMBL" id="JBBNAG010000004">
    <property type="protein sequence ID" value="KAK9140312.1"/>
    <property type="molecule type" value="Genomic_DNA"/>
</dbReference>
<sequence>MNISLSPLTCHFLFRYHSLCAYMGDDDMFSSDLSDDQLRMRLGHMSNIPCQVI</sequence>
<name>A0AAP0JWN6_9MAGN</name>
<dbReference type="InterPro" id="IPR029058">
    <property type="entry name" value="AB_hydrolase_fold"/>
</dbReference>